<dbReference type="EMBL" id="JAFHLR010000031">
    <property type="protein sequence ID" value="KAG5471743.1"/>
    <property type="molecule type" value="Genomic_DNA"/>
</dbReference>
<evidence type="ECO:0000256" key="3">
    <source>
        <dbReference type="ARBA" id="ARBA00004520"/>
    </source>
</evidence>
<feature type="region of interest" description="Disordered" evidence="10">
    <location>
        <begin position="825"/>
        <end position="885"/>
    </location>
</feature>
<keyword evidence="11" id="KW-0472">Membrane</keyword>
<dbReference type="RefSeq" id="XP_067060860.1">
    <property type="nucleotide sequence ID" value="XM_067205308.1"/>
</dbReference>
<feature type="transmembrane region" description="Helical" evidence="11">
    <location>
        <begin position="964"/>
        <end position="989"/>
    </location>
</feature>
<feature type="compositionally biased region" description="Low complexity" evidence="10">
    <location>
        <begin position="617"/>
        <end position="640"/>
    </location>
</feature>
<evidence type="ECO:0000256" key="11">
    <source>
        <dbReference type="SAM" id="Phobius"/>
    </source>
</evidence>
<dbReference type="SMART" id="SM00744">
    <property type="entry name" value="RINGv"/>
    <property type="match status" value="1"/>
</dbReference>
<dbReference type="PROSITE" id="PS50089">
    <property type="entry name" value="ZF_RING_2"/>
    <property type="match status" value="1"/>
</dbReference>
<evidence type="ECO:0000256" key="9">
    <source>
        <dbReference type="PROSITE-ProRule" id="PRU00175"/>
    </source>
</evidence>
<dbReference type="PANTHER" id="PTHR45981">
    <property type="entry name" value="LD02310P"/>
    <property type="match status" value="1"/>
</dbReference>
<dbReference type="GeneID" id="92359242"/>
<dbReference type="InterPro" id="IPR001841">
    <property type="entry name" value="Znf_RING"/>
</dbReference>
<name>A0A836KN01_9TRYP</name>
<comment type="subcellular location">
    <subcellularLocation>
        <location evidence="2">Cytoplasmic vesicle membrane</location>
        <topology evidence="2">Multi-pass membrane protein</topology>
    </subcellularLocation>
    <subcellularLocation>
        <location evidence="3">Early endosome membrane</location>
        <topology evidence="3">Multi-pass membrane protein</topology>
    </subcellularLocation>
    <subcellularLocation>
        <location evidence="1">Lysosome membrane</location>
        <topology evidence="1">Multi-pass membrane protein</topology>
    </subcellularLocation>
</comment>
<evidence type="ECO:0000256" key="6">
    <source>
        <dbReference type="ARBA" id="ARBA00022833"/>
    </source>
</evidence>
<keyword evidence="8" id="KW-0968">Cytoplasmic vesicle</keyword>
<dbReference type="KEGG" id="loi:92359242"/>
<dbReference type="Gene3D" id="3.30.40.10">
    <property type="entry name" value="Zinc/RING finger domain, C3HC4 (zinc finger)"/>
    <property type="match status" value="1"/>
</dbReference>
<evidence type="ECO:0000259" key="13">
    <source>
        <dbReference type="PROSITE" id="PS50089"/>
    </source>
</evidence>
<dbReference type="GO" id="GO:0008270">
    <property type="term" value="F:zinc ion binding"/>
    <property type="evidence" value="ECO:0007669"/>
    <property type="project" value="UniProtKB-KW"/>
</dbReference>
<dbReference type="Pfam" id="PF12906">
    <property type="entry name" value="RINGv"/>
    <property type="match status" value="1"/>
</dbReference>
<accession>A0A836KN01</accession>
<feature type="compositionally biased region" description="Low complexity" evidence="10">
    <location>
        <begin position="1187"/>
        <end position="1204"/>
    </location>
</feature>
<evidence type="ECO:0000256" key="7">
    <source>
        <dbReference type="ARBA" id="ARBA00022859"/>
    </source>
</evidence>
<dbReference type="GO" id="GO:0031901">
    <property type="term" value="C:early endosome membrane"/>
    <property type="evidence" value="ECO:0007669"/>
    <property type="project" value="UniProtKB-SubCell"/>
</dbReference>
<feature type="compositionally biased region" description="Polar residues" evidence="10">
    <location>
        <begin position="660"/>
        <end position="669"/>
    </location>
</feature>
<gene>
    <name evidence="15" type="ORF">LSCM4_03296</name>
</gene>
<feature type="chain" id="PRO_5032583260" description="RING-CH-type domain-containing protein" evidence="12">
    <location>
        <begin position="43"/>
        <end position="1262"/>
    </location>
</feature>
<feature type="signal peptide" evidence="12">
    <location>
        <begin position="1"/>
        <end position="42"/>
    </location>
</feature>
<keyword evidence="5 9" id="KW-0863">Zinc-finger</keyword>
<feature type="compositionally biased region" description="Low complexity" evidence="10">
    <location>
        <begin position="744"/>
        <end position="755"/>
    </location>
</feature>
<feature type="transmembrane region" description="Helical" evidence="11">
    <location>
        <begin position="1016"/>
        <end position="1037"/>
    </location>
</feature>
<dbReference type="PROSITE" id="PS51292">
    <property type="entry name" value="ZF_RING_CH"/>
    <property type="match status" value="1"/>
</dbReference>
<feature type="compositionally biased region" description="Basic and acidic residues" evidence="10">
    <location>
        <begin position="671"/>
        <end position="686"/>
    </location>
</feature>
<dbReference type="GO" id="GO:0005765">
    <property type="term" value="C:lysosomal membrane"/>
    <property type="evidence" value="ECO:0007669"/>
    <property type="project" value="UniProtKB-SubCell"/>
</dbReference>
<feature type="region of interest" description="Disordered" evidence="10">
    <location>
        <begin position="1187"/>
        <end position="1241"/>
    </location>
</feature>
<dbReference type="SUPFAM" id="SSF57850">
    <property type="entry name" value="RING/U-box"/>
    <property type="match status" value="1"/>
</dbReference>
<feature type="domain" description="RING-CH-type" evidence="14">
    <location>
        <begin position="884"/>
        <end position="950"/>
    </location>
</feature>
<dbReference type="GO" id="GO:0002376">
    <property type="term" value="P:immune system process"/>
    <property type="evidence" value="ECO:0007669"/>
    <property type="project" value="UniProtKB-KW"/>
</dbReference>
<feature type="transmembrane region" description="Helical" evidence="11">
    <location>
        <begin position="496"/>
        <end position="516"/>
    </location>
</feature>
<dbReference type="InterPro" id="IPR013083">
    <property type="entry name" value="Znf_RING/FYVE/PHD"/>
</dbReference>
<dbReference type="CDD" id="cd16495">
    <property type="entry name" value="RING_CH-C4HC3_MARCH"/>
    <property type="match status" value="1"/>
</dbReference>
<keyword evidence="6" id="KW-0862">Zinc</keyword>
<evidence type="ECO:0000256" key="8">
    <source>
        <dbReference type="ARBA" id="ARBA00023329"/>
    </source>
</evidence>
<keyword evidence="11" id="KW-0812">Transmembrane</keyword>
<keyword evidence="16" id="KW-1185">Reference proteome</keyword>
<dbReference type="Proteomes" id="UP000674143">
    <property type="component" value="Chromosome 31"/>
</dbReference>
<dbReference type="AlphaFoldDB" id="A0A836KN01"/>
<sequence length="1262" mass="136924">MQPLTRARRHAAPPRWRVSAVVITALLSLLVVASCSVATTVADTPPADIEWRDDVALALPASAAAAKTPRLEASVFRRLWWHSSEGGDVLTRTIFGKLFTFISTGVMSGPLHGALPSPSRHSEAALPKPLEQASPSLVVDTVDVAVQISALQSPQQQLAPATQAGALKSRFIPKLSVVYAMPEMRLLDSPITAVGQASPIASPPSQAMGMKEGYAQVPITASQRVKAVASTLALMLRAVSGIAMGAGAAEGDSRAAVMNFETVRGGLMRPLNNYAQDPLIYVNSTEGHIPMTIVGSSTVVVQFNGEAGNIIKAVVQLREHRYDKSVKSDNCYGMYLRVELRNRYRPSGGAYRAKDAAAVAATAQAHKYTDLSTWVGAEKANKLADVDESSRPDYPSQDEERSSWSSFWDAFAPIFDNSAMCKVLQSVSMRVNKAPITEPYYVVIHSSVIPSFHSGSPYADAPWPANDGGVDDPRYTCELDLFFEQESATRLERLQLVFSFLIPMIVLFLPLPFTMWRADLVQQYLMDSDFAEWMWMPPLLLRKKMIDALKMGMEWVMSVRSAYQQRVLRNQLLRQEQAHRSTGAVQPAIEQQQQQQPGAQHFGWGPATSAAPPPEMPNLLSSPAAAAEAGENAQAELLQQPQQHEPRTQCPFREAEASVSVCSSTSNYTRSHRESIASDLDEPHDSAHHHRGQHHTDGGGSGAGAVTPPRSPRSRNALIKEANTCSSSAGGAIRSRRHRRARESGSASEASTAVSVHVPPLPDAAGHWGEGNQKGRRARQNGHDLLFTTEEVAGAGQGLTTLEQHNHVVGAQQPSVDDAIQTLSRRQREEEEAMVSGGNAADGVPASGASGSAHTGITASSDAAATTSGPATVPSPPKTSPVEQEEEDEQFCRICREGSDVAPLIIPCGCTGSVRFVHASCLDRWRIESAKRNLANVNHCEICKEPFRVSIQRSMLLWESWQHILSGVCLFLACFLMIVVATTLTHLIFGEMSCLASYHQVAYSTMFRFEGISLTLFVYCIMMMLVLFANLIVYSWFRSRPDVEEYVEEMHIIPPFYTRRNVILIVLVSFVLLAQAHATGYLLKYLLYKTSHLAWNWETSPLLGGILFSLFSTCTIAFCSWGRHMYMTHIVSRGLGDAPATDVVVEAIGDAERAETVADNSSGTADPVLLSRSITVPATFAPPASATGTLASAASPSTPPLRSAITDGVSSSPTPAALSGNAAPQSTASQDADYTQHFTIPPDQRVIRAFEYCPPRRKPPRG</sequence>
<comment type="caution">
    <text evidence="15">The sequence shown here is derived from an EMBL/GenBank/DDBJ whole genome shotgun (WGS) entry which is preliminary data.</text>
</comment>
<reference evidence="15 16" key="1">
    <citation type="submission" date="2021-02" db="EMBL/GenBank/DDBJ databases">
        <title>Leishmania (Mundinia) orientalis Genome sequencing and assembly.</title>
        <authorList>
            <person name="Almutairi H."/>
            <person name="Gatherer D."/>
        </authorList>
    </citation>
    <scope>NUCLEOTIDE SEQUENCE [LARGE SCALE GENOMIC DNA]</scope>
    <source>
        <strain evidence="15">LSCM4</strain>
    </source>
</reference>
<evidence type="ECO:0000313" key="15">
    <source>
        <dbReference type="EMBL" id="KAG5471743.1"/>
    </source>
</evidence>
<dbReference type="SMR" id="A0A836KN01"/>
<evidence type="ECO:0000256" key="5">
    <source>
        <dbReference type="ARBA" id="ARBA00022771"/>
    </source>
</evidence>
<dbReference type="PROSITE" id="PS51257">
    <property type="entry name" value="PROKAR_LIPOPROTEIN"/>
    <property type="match status" value="1"/>
</dbReference>
<proteinExistence type="predicted"/>
<feature type="region of interest" description="Disordered" evidence="10">
    <location>
        <begin position="579"/>
        <end position="777"/>
    </location>
</feature>
<dbReference type="FunFam" id="3.30.40.10:FF:000912">
    <property type="entry name" value="RING-variant_domain_containing_protein_-_putative"/>
    <property type="match status" value="1"/>
</dbReference>
<feature type="transmembrane region" description="Helical" evidence="11">
    <location>
        <begin position="1102"/>
        <end position="1121"/>
    </location>
</feature>
<evidence type="ECO:0000256" key="4">
    <source>
        <dbReference type="ARBA" id="ARBA00022723"/>
    </source>
</evidence>
<organism evidence="15 16">
    <name type="scientific">Leishmania orientalis</name>
    <dbReference type="NCBI Taxonomy" id="2249476"/>
    <lineage>
        <taxon>Eukaryota</taxon>
        <taxon>Discoba</taxon>
        <taxon>Euglenozoa</taxon>
        <taxon>Kinetoplastea</taxon>
        <taxon>Metakinetoplastina</taxon>
        <taxon>Trypanosomatida</taxon>
        <taxon>Trypanosomatidae</taxon>
        <taxon>Leishmaniinae</taxon>
        <taxon>Leishmania</taxon>
    </lineage>
</organism>
<feature type="compositionally biased region" description="Low complexity" evidence="10">
    <location>
        <begin position="855"/>
        <end position="872"/>
    </location>
</feature>
<evidence type="ECO:0000256" key="2">
    <source>
        <dbReference type="ARBA" id="ARBA00004439"/>
    </source>
</evidence>
<dbReference type="InterPro" id="IPR011016">
    <property type="entry name" value="Znf_RING-CH"/>
</dbReference>
<evidence type="ECO:0000313" key="16">
    <source>
        <dbReference type="Proteomes" id="UP000674143"/>
    </source>
</evidence>
<keyword evidence="4" id="KW-0479">Metal-binding</keyword>
<feature type="transmembrane region" description="Helical" evidence="11">
    <location>
        <begin position="1062"/>
        <end position="1082"/>
    </location>
</feature>
<protein>
    <recommendedName>
        <fullName evidence="17">RING-CH-type domain-containing protein</fullName>
    </recommendedName>
</protein>
<evidence type="ECO:0000256" key="1">
    <source>
        <dbReference type="ARBA" id="ARBA00004155"/>
    </source>
</evidence>
<evidence type="ECO:0000256" key="12">
    <source>
        <dbReference type="SAM" id="SignalP"/>
    </source>
</evidence>
<feature type="compositionally biased region" description="Polar residues" evidence="10">
    <location>
        <begin position="1222"/>
        <end position="1238"/>
    </location>
</feature>
<evidence type="ECO:0000259" key="14">
    <source>
        <dbReference type="PROSITE" id="PS51292"/>
    </source>
</evidence>
<keyword evidence="12" id="KW-0732">Signal</keyword>
<evidence type="ECO:0000256" key="10">
    <source>
        <dbReference type="SAM" id="MobiDB-lite"/>
    </source>
</evidence>
<feature type="domain" description="RING-type" evidence="13">
    <location>
        <begin position="892"/>
        <end position="944"/>
    </location>
</feature>
<evidence type="ECO:0008006" key="17">
    <source>
        <dbReference type="Google" id="ProtNLM"/>
    </source>
</evidence>
<keyword evidence="7" id="KW-0391">Immunity</keyword>
<keyword evidence="11" id="KW-1133">Transmembrane helix</keyword>